<dbReference type="InterPro" id="IPR045608">
    <property type="entry name" value="Trypco2"/>
</dbReference>
<dbReference type="RefSeq" id="WP_345636770.1">
    <property type="nucleotide sequence ID" value="NZ_BAABJQ010000029.1"/>
</dbReference>
<accession>A0ABP9SLI9</accession>
<name>A0ABP9SLI9_9ACTN</name>
<dbReference type="EMBL" id="BAABJQ010000029">
    <property type="protein sequence ID" value="GAA5197373.1"/>
    <property type="molecule type" value="Genomic_DNA"/>
</dbReference>
<reference evidence="4" key="1">
    <citation type="journal article" date="2019" name="Int. J. Syst. Evol. Microbiol.">
        <title>The Global Catalogue of Microorganisms (GCM) 10K type strain sequencing project: providing services to taxonomists for standard genome sequencing and annotation.</title>
        <authorList>
            <consortium name="The Broad Institute Genomics Platform"/>
            <consortium name="The Broad Institute Genome Sequencing Center for Infectious Disease"/>
            <person name="Wu L."/>
            <person name="Ma J."/>
        </authorList>
    </citation>
    <scope>NUCLEOTIDE SEQUENCE [LARGE SCALE GENOMIC DNA]</scope>
    <source>
        <strain evidence="4">JCM 18304</strain>
    </source>
</reference>
<dbReference type="Proteomes" id="UP001501570">
    <property type="component" value="Unassembled WGS sequence"/>
</dbReference>
<evidence type="ECO:0000313" key="4">
    <source>
        <dbReference type="Proteomes" id="UP001501570"/>
    </source>
</evidence>
<feature type="compositionally biased region" description="Basic and acidic residues" evidence="1">
    <location>
        <begin position="85"/>
        <end position="94"/>
    </location>
</feature>
<keyword evidence="4" id="KW-1185">Reference proteome</keyword>
<evidence type="ECO:0000313" key="3">
    <source>
        <dbReference type="EMBL" id="GAA5197373.1"/>
    </source>
</evidence>
<gene>
    <name evidence="3" type="ORF">GCM10023322_68480</name>
</gene>
<dbReference type="Pfam" id="PF19631">
    <property type="entry name" value="Trypco2"/>
    <property type="match status" value="1"/>
</dbReference>
<comment type="caution">
    <text evidence="3">The sequence shown here is derived from an EMBL/GenBank/DDBJ whole genome shotgun (WGS) entry which is preliminary data.</text>
</comment>
<feature type="region of interest" description="Disordered" evidence="1">
    <location>
        <begin position="82"/>
        <end position="104"/>
    </location>
</feature>
<evidence type="ECO:0000259" key="2">
    <source>
        <dbReference type="Pfam" id="PF19631"/>
    </source>
</evidence>
<protein>
    <recommendedName>
        <fullName evidence="2">Trypsin-co-occurring domain-containing protein</fullName>
    </recommendedName>
</protein>
<proteinExistence type="predicted"/>
<sequence length="104" mass="10765">MVDDEFVELAEAIAVLRDQLGAAREAGEGASPRFAVGPVEVEFTIEARRNVDGKVGVQFGVFTAGGQGGGSSAATHRVKLTLTPHSDDGGDFEVHGSITSPPSR</sequence>
<feature type="domain" description="Trypsin-co-occurring" evidence="2">
    <location>
        <begin position="7"/>
        <end position="84"/>
    </location>
</feature>
<evidence type="ECO:0000256" key="1">
    <source>
        <dbReference type="SAM" id="MobiDB-lite"/>
    </source>
</evidence>
<organism evidence="3 4">
    <name type="scientific">Rugosimonospora acidiphila</name>
    <dbReference type="NCBI Taxonomy" id="556531"/>
    <lineage>
        <taxon>Bacteria</taxon>
        <taxon>Bacillati</taxon>
        <taxon>Actinomycetota</taxon>
        <taxon>Actinomycetes</taxon>
        <taxon>Micromonosporales</taxon>
        <taxon>Micromonosporaceae</taxon>
        <taxon>Rugosimonospora</taxon>
    </lineage>
</organism>